<name>A0AAW9WMZ3_9FIRM</name>
<dbReference type="AlphaFoldDB" id="A0AAW9WMZ3"/>
<dbReference type="EMBL" id="WNME01000028">
    <property type="protein sequence ID" value="MUB66569.1"/>
    <property type="molecule type" value="Genomic_DNA"/>
</dbReference>
<comment type="caution">
    <text evidence="1">The sequence shown here is derived from an EMBL/GenBank/DDBJ whole genome shotgun (WGS) entry which is preliminary data.</text>
</comment>
<dbReference type="Proteomes" id="UP000434223">
    <property type="component" value="Unassembled WGS sequence"/>
</dbReference>
<gene>
    <name evidence="1" type="ORF">GNE07_26475</name>
</gene>
<evidence type="ECO:0000313" key="2">
    <source>
        <dbReference type="Proteomes" id="UP000434223"/>
    </source>
</evidence>
<evidence type="ECO:0000313" key="1">
    <source>
        <dbReference type="EMBL" id="MUB66569.1"/>
    </source>
</evidence>
<accession>A0AAW9WMZ3</accession>
<evidence type="ECO:0008006" key="3">
    <source>
        <dbReference type="Google" id="ProtNLM"/>
    </source>
</evidence>
<sequence>MGKEGGSMDTKEPELMQKSIEIDMERIRKELCEQELLPGAYCQEYEIFKVIYRFMARRLRRTKEDAYIILLTLTDRKGELPCLKNRSGQMELLREMIQYSIRCGDVYTKYSSCQFLIMVTDLSEPEADMVANRITDAFYQKLGGDADQVLLHHCYPLKAAETTAAGSEG</sequence>
<organism evidence="1 2">
    <name type="scientific">Hungatella hathewayi</name>
    <dbReference type="NCBI Taxonomy" id="154046"/>
    <lineage>
        <taxon>Bacteria</taxon>
        <taxon>Bacillati</taxon>
        <taxon>Bacillota</taxon>
        <taxon>Clostridia</taxon>
        <taxon>Lachnospirales</taxon>
        <taxon>Lachnospiraceae</taxon>
        <taxon>Hungatella</taxon>
    </lineage>
</organism>
<reference evidence="1 2" key="1">
    <citation type="submission" date="2019-09" db="EMBL/GenBank/DDBJ databases">
        <title>Draft genome sequencing of Hungatella hathewayi 123Y-2.</title>
        <authorList>
            <person name="Lv Q."/>
            <person name="Li S."/>
        </authorList>
    </citation>
    <scope>NUCLEOTIDE SEQUENCE [LARGE SCALE GENOMIC DNA]</scope>
    <source>
        <strain evidence="1 2">123Y-2</strain>
    </source>
</reference>
<protein>
    <recommendedName>
        <fullName evidence="3">GGDEF domain-containing protein</fullName>
    </recommendedName>
</protein>
<proteinExistence type="predicted"/>